<evidence type="ECO:0000256" key="10">
    <source>
        <dbReference type="ARBA" id="ARBA00031323"/>
    </source>
</evidence>
<dbReference type="InterPro" id="IPR029063">
    <property type="entry name" value="SAM-dependent_MTases_sf"/>
</dbReference>
<dbReference type="SUPFAM" id="SSF53335">
    <property type="entry name" value="S-adenosyl-L-methionine-dependent methyltransferases"/>
    <property type="match status" value="1"/>
</dbReference>
<comment type="caution">
    <text evidence="13">The sequence shown here is derived from an EMBL/GenBank/DDBJ whole genome shotgun (WGS) entry which is preliminary data.</text>
</comment>
<accession>A0ABP5KRN7</accession>
<dbReference type="EMBL" id="BAAAPF010000158">
    <property type="protein sequence ID" value="GAA2134337.1"/>
    <property type="molecule type" value="Genomic_DNA"/>
</dbReference>
<dbReference type="PANTHER" id="PTHR11579">
    <property type="entry name" value="PROTEIN-L-ISOASPARTATE O-METHYLTRANSFERASE"/>
    <property type="match status" value="1"/>
</dbReference>
<dbReference type="InterPro" id="IPR000682">
    <property type="entry name" value="PCMT"/>
</dbReference>
<dbReference type="Proteomes" id="UP001500443">
    <property type="component" value="Unassembled WGS sequence"/>
</dbReference>
<name>A0ABP5KRN7_9ACTN</name>
<keyword evidence="5" id="KW-0963">Cytoplasm</keyword>
<proteinExistence type="inferred from homology"/>
<protein>
    <recommendedName>
        <fullName evidence="4">Protein-L-isoaspartate O-methyltransferase</fullName>
        <ecNumber evidence="3">2.1.1.77</ecNumber>
    </recommendedName>
    <alternativeName>
        <fullName evidence="11">L-isoaspartyl protein carboxyl methyltransferase</fullName>
    </alternativeName>
    <alternativeName>
        <fullName evidence="9">Protein L-isoaspartyl methyltransferase</fullName>
    </alternativeName>
    <alternativeName>
        <fullName evidence="10">Protein-beta-aspartate methyltransferase</fullName>
    </alternativeName>
</protein>
<evidence type="ECO:0000256" key="4">
    <source>
        <dbReference type="ARBA" id="ARBA00013346"/>
    </source>
</evidence>
<dbReference type="EC" id="2.1.1.77" evidence="3"/>
<dbReference type="GO" id="GO:0008168">
    <property type="term" value="F:methyltransferase activity"/>
    <property type="evidence" value="ECO:0007669"/>
    <property type="project" value="UniProtKB-KW"/>
</dbReference>
<evidence type="ECO:0000256" key="12">
    <source>
        <dbReference type="SAM" id="MobiDB-lite"/>
    </source>
</evidence>
<reference evidence="14" key="1">
    <citation type="journal article" date="2019" name="Int. J. Syst. Evol. Microbiol.">
        <title>The Global Catalogue of Microorganisms (GCM) 10K type strain sequencing project: providing services to taxonomists for standard genome sequencing and annotation.</title>
        <authorList>
            <consortium name="The Broad Institute Genomics Platform"/>
            <consortium name="The Broad Institute Genome Sequencing Center for Infectious Disease"/>
            <person name="Wu L."/>
            <person name="Ma J."/>
        </authorList>
    </citation>
    <scope>NUCLEOTIDE SEQUENCE [LARGE SCALE GENOMIC DNA]</scope>
    <source>
        <strain evidence="14">JCM 15481</strain>
    </source>
</reference>
<feature type="compositionally biased region" description="Low complexity" evidence="12">
    <location>
        <begin position="428"/>
        <end position="447"/>
    </location>
</feature>
<feature type="region of interest" description="Disordered" evidence="12">
    <location>
        <begin position="405"/>
        <end position="447"/>
    </location>
</feature>
<sequence length="447" mass="48257">MTMPEGAEAGPERLVSALVDKGVLTSDWLPAFEAVPRHRFVPDVIWPGRAGMNRQSDRVIRSEEPEVWWRAVYRDAPITTQWDDGAYTGSGTGRIPSSSNSMPTMVFSMLSALDVDDGHRVMETGTGTGWNAALLAHRLGSANVVTVEVDGATARAARTRLTAAGFDPLVVVGDGARGHAPRSPYDRVIATCSTGRIPPAWVAQTRPGGVIVAPWGPVYGGEAVARITVAEDGTAAGRFTGSSAFMRLRAQRTARPHVRDYLKGRPWPADGVKSTTALSPDDVGGWAVMFAIGLQVPGAFPWTESYPDGSYTLWLRDTAVTSWATADYEPDRTAYEVVQSGPRRLWDEVETAYRWWVAHDRPGFDRFGLTVTPPRAPALARHPRPPGAPGHRIGPVPVLVRPVRTRRGRGPRRGCRKTARGGAGAGILGARARAPREAGAVPRPRHP</sequence>
<feature type="compositionally biased region" description="Basic residues" evidence="12">
    <location>
        <begin position="405"/>
        <end position="419"/>
    </location>
</feature>
<evidence type="ECO:0000256" key="8">
    <source>
        <dbReference type="ARBA" id="ARBA00022691"/>
    </source>
</evidence>
<evidence type="ECO:0000256" key="1">
    <source>
        <dbReference type="ARBA" id="ARBA00004496"/>
    </source>
</evidence>
<keyword evidence="8" id="KW-0949">S-adenosyl-L-methionine</keyword>
<evidence type="ECO:0000256" key="7">
    <source>
        <dbReference type="ARBA" id="ARBA00022679"/>
    </source>
</evidence>
<keyword evidence="14" id="KW-1185">Reference proteome</keyword>
<evidence type="ECO:0000313" key="14">
    <source>
        <dbReference type="Proteomes" id="UP001500443"/>
    </source>
</evidence>
<dbReference type="GO" id="GO:0032259">
    <property type="term" value="P:methylation"/>
    <property type="evidence" value="ECO:0007669"/>
    <property type="project" value="UniProtKB-KW"/>
</dbReference>
<dbReference type="RefSeq" id="WP_344291641.1">
    <property type="nucleotide sequence ID" value="NZ_BAAAPF010000158.1"/>
</dbReference>
<gene>
    <name evidence="13" type="ORF">GCM10009802_42900</name>
</gene>
<comment type="similarity">
    <text evidence="2">Belongs to the methyltransferase superfamily. L-isoaspartyl/D-aspartyl protein methyltransferase family.</text>
</comment>
<dbReference type="Gene3D" id="3.40.50.150">
    <property type="entry name" value="Vaccinia Virus protein VP39"/>
    <property type="match status" value="1"/>
</dbReference>
<comment type="subcellular location">
    <subcellularLocation>
        <location evidence="1">Cytoplasm</location>
    </subcellularLocation>
</comment>
<evidence type="ECO:0000256" key="9">
    <source>
        <dbReference type="ARBA" id="ARBA00030757"/>
    </source>
</evidence>
<evidence type="ECO:0000256" key="6">
    <source>
        <dbReference type="ARBA" id="ARBA00022603"/>
    </source>
</evidence>
<dbReference type="PANTHER" id="PTHR11579:SF0">
    <property type="entry name" value="PROTEIN-L-ISOASPARTATE(D-ASPARTATE) O-METHYLTRANSFERASE"/>
    <property type="match status" value="1"/>
</dbReference>
<evidence type="ECO:0000256" key="3">
    <source>
        <dbReference type="ARBA" id="ARBA00011890"/>
    </source>
</evidence>
<organism evidence="13 14">
    <name type="scientific">Streptomyces synnematoformans</name>
    <dbReference type="NCBI Taxonomy" id="415721"/>
    <lineage>
        <taxon>Bacteria</taxon>
        <taxon>Bacillati</taxon>
        <taxon>Actinomycetota</taxon>
        <taxon>Actinomycetes</taxon>
        <taxon>Kitasatosporales</taxon>
        <taxon>Streptomycetaceae</taxon>
        <taxon>Streptomyces</taxon>
    </lineage>
</organism>
<evidence type="ECO:0000256" key="5">
    <source>
        <dbReference type="ARBA" id="ARBA00022490"/>
    </source>
</evidence>
<evidence type="ECO:0000256" key="2">
    <source>
        <dbReference type="ARBA" id="ARBA00005369"/>
    </source>
</evidence>
<dbReference type="Pfam" id="PF01135">
    <property type="entry name" value="PCMT"/>
    <property type="match status" value="1"/>
</dbReference>
<keyword evidence="7" id="KW-0808">Transferase</keyword>
<keyword evidence="6 13" id="KW-0489">Methyltransferase</keyword>
<dbReference type="CDD" id="cd02440">
    <property type="entry name" value="AdoMet_MTases"/>
    <property type="match status" value="1"/>
</dbReference>
<evidence type="ECO:0000256" key="11">
    <source>
        <dbReference type="ARBA" id="ARBA00031350"/>
    </source>
</evidence>
<evidence type="ECO:0000313" key="13">
    <source>
        <dbReference type="EMBL" id="GAA2134337.1"/>
    </source>
</evidence>